<feature type="domain" description="DNA2/NAM7 helicase-like C-terminal" evidence="3">
    <location>
        <begin position="302"/>
        <end position="463"/>
    </location>
</feature>
<proteinExistence type="predicted"/>
<feature type="domain" description="DNA2/NAM7 helicase helicase" evidence="2">
    <location>
        <begin position="1"/>
        <end position="290"/>
    </location>
</feature>
<dbReference type="VEuPathDB" id="FungiDB:C8Q69DRAFT_389652"/>
<dbReference type="AlphaFoldDB" id="A0A443HIL4"/>
<dbReference type="InterPro" id="IPR027417">
    <property type="entry name" value="P-loop_NTPase"/>
</dbReference>
<comment type="caution">
    <text evidence="4">The sequence shown here is derived from an EMBL/GenBank/DDBJ whole genome shotgun (WGS) entry which is preliminary data.</text>
</comment>
<dbReference type="EMBL" id="RCNU01000018">
    <property type="protein sequence ID" value="RWQ91668.1"/>
    <property type="molecule type" value="Genomic_DNA"/>
</dbReference>
<dbReference type="RefSeq" id="XP_028481313.1">
    <property type="nucleotide sequence ID" value="XM_028627634.1"/>
</dbReference>
<dbReference type="InterPro" id="IPR047187">
    <property type="entry name" value="SF1_C_Upf1"/>
</dbReference>
<dbReference type="CDD" id="cd18808">
    <property type="entry name" value="SF1_C_Upf1"/>
    <property type="match status" value="1"/>
</dbReference>
<dbReference type="PANTHER" id="PTHR10887:SF495">
    <property type="entry name" value="HELICASE SENATAXIN ISOFORM X1-RELATED"/>
    <property type="match status" value="1"/>
</dbReference>
<name>A0A443HIL4_BYSSP</name>
<evidence type="ECO:0000256" key="1">
    <source>
        <dbReference type="ARBA" id="ARBA00022806"/>
    </source>
</evidence>
<dbReference type="Pfam" id="PF13086">
    <property type="entry name" value="AAA_11"/>
    <property type="match status" value="1"/>
</dbReference>
<keyword evidence="1 4" id="KW-0067">ATP-binding</keyword>
<evidence type="ECO:0000313" key="4">
    <source>
        <dbReference type="EMBL" id="RWQ91668.1"/>
    </source>
</evidence>
<protein>
    <submittedName>
        <fullName evidence="4">ATP-dependent helicase NAM7</fullName>
    </submittedName>
</protein>
<dbReference type="SUPFAM" id="SSF52540">
    <property type="entry name" value="P-loop containing nucleoside triphosphate hydrolases"/>
    <property type="match status" value="1"/>
</dbReference>
<gene>
    <name evidence="4" type="ORF">C8Q69DRAFT_389652</name>
</gene>
<dbReference type="GeneID" id="39596911"/>
<evidence type="ECO:0000259" key="3">
    <source>
        <dbReference type="Pfam" id="PF13087"/>
    </source>
</evidence>
<keyword evidence="1 4" id="KW-0378">Hydrolase</keyword>
<dbReference type="InterPro" id="IPR041677">
    <property type="entry name" value="DNA2/NAM7_AAA_11"/>
</dbReference>
<keyword evidence="1 4" id="KW-0547">Nucleotide-binding</keyword>
<dbReference type="Pfam" id="PF13087">
    <property type="entry name" value="AAA_12"/>
    <property type="match status" value="1"/>
</dbReference>
<dbReference type="STRING" id="264951.A0A443HIL4"/>
<accession>A0A443HIL4</accession>
<dbReference type="Gene3D" id="3.40.50.300">
    <property type="entry name" value="P-loop containing nucleotide triphosphate hydrolases"/>
    <property type="match status" value="2"/>
</dbReference>
<organism evidence="4 5">
    <name type="scientific">Byssochlamys spectabilis</name>
    <name type="common">Paecilomyces variotii</name>
    <dbReference type="NCBI Taxonomy" id="264951"/>
    <lineage>
        <taxon>Eukaryota</taxon>
        <taxon>Fungi</taxon>
        <taxon>Dikarya</taxon>
        <taxon>Ascomycota</taxon>
        <taxon>Pezizomycotina</taxon>
        <taxon>Eurotiomycetes</taxon>
        <taxon>Eurotiomycetidae</taxon>
        <taxon>Eurotiales</taxon>
        <taxon>Thermoascaceae</taxon>
        <taxon>Paecilomyces</taxon>
    </lineage>
</organism>
<sequence length="463" mass="51937">GPPGTGKTTVSEGIARYCYQKGHPLLIVCGSNFGLDVIARRITLRFPNSQPPLETSRIYRLGTDFHETSEMQMAPGALNQSSLGSAEFDAAHMELLQLGIQPELLKVIKQSVQDMVSASSDFSLGSRIISRMERAAQLGSNWPQTTNEERDEMTLIWNYFTWQKCLLREGIAFAEPVSASGEADPIRAGAGTDRSEEDVQPLHASFVQQLRRAWTDLQEFYLGHAKIILCTASTASRKSLRGFRPEFVLVEEASQMPESTCLNAISRYISNLKKVILSGDIAQLPPTVTSLHMNEAYSSEKVSLFQRMLQSGVPDVQLAVQYRMHPHIADFVSAEYYEQKLVNNPSYKQGKLSDTFSNYMVQRYHCYAGASFFVSVENSTVFRRRNGTSLFNPEYVSFIGEWVAWFCGLGCPQQYILILSFYSDERRILADLMRKLGFKDVKISSVDASQGDESEIVILSTTR</sequence>
<keyword evidence="1 4" id="KW-0347">Helicase</keyword>
<dbReference type="PANTHER" id="PTHR10887">
    <property type="entry name" value="DNA2/NAM7 HELICASE FAMILY"/>
    <property type="match status" value="1"/>
</dbReference>
<evidence type="ECO:0000313" key="5">
    <source>
        <dbReference type="Proteomes" id="UP000283841"/>
    </source>
</evidence>
<keyword evidence="5" id="KW-1185">Reference proteome</keyword>
<dbReference type="InterPro" id="IPR045055">
    <property type="entry name" value="DNA2/NAM7-like"/>
</dbReference>
<dbReference type="GO" id="GO:0004386">
    <property type="term" value="F:helicase activity"/>
    <property type="evidence" value="ECO:0007669"/>
    <property type="project" value="UniProtKB-KW"/>
</dbReference>
<feature type="non-terminal residue" evidence="4">
    <location>
        <position position="463"/>
    </location>
</feature>
<reference evidence="4 5" key="1">
    <citation type="journal article" date="2018" name="Front. Microbiol.">
        <title>Genomic and genetic insights into a cosmopolitan fungus, Paecilomyces variotii (Eurotiales).</title>
        <authorList>
            <person name="Urquhart A.S."/>
            <person name="Mondo S.J."/>
            <person name="Makela M.R."/>
            <person name="Hane J.K."/>
            <person name="Wiebenga A."/>
            <person name="He G."/>
            <person name="Mihaltcheva S."/>
            <person name="Pangilinan J."/>
            <person name="Lipzen A."/>
            <person name="Barry K."/>
            <person name="de Vries R.P."/>
            <person name="Grigoriev I.V."/>
            <person name="Idnurm A."/>
        </authorList>
    </citation>
    <scope>NUCLEOTIDE SEQUENCE [LARGE SCALE GENOMIC DNA]</scope>
    <source>
        <strain evidence="4 5">CBS 101075</strain>
    </source>
</reference>
<feature type="non-terminal residue" evidence="4">
    <location>
        <position position="1"/>
    </location>
</feature>
<evidence type="ECO:0000259" key="2">
    <source>
        <dbReference type="Pfam" id="PF13086"/>
    </source>
</evidence>
<dbReference type="Proteomes" id="UP000283841">
    <property type="component" value="Unassembled WGS sequence"/>
</dbReference>
<dbReference type="InterPro" id="IPR041679">
    <property type="entry name" value="DNA2/NAM7-like_C"/>
</dbReference>